<dbReference type="AlphaFoldDB" id="A0A8X6LBN6"/>
<proteinExistence type="predicted"/>
<keyword evidence="2" id="KW-1185">Reference proteome</keyword>
<dbReference type="Proteomes" id="UP000887116">
    <property type="component" value="Unassembled WGS sequence"/>
</dbReference>
<dbReference type="EMBL" id="BMAO01005384">
    <property type="protein sequence ID" value="GFR01149.1"/>
    <property type="molecule type" value="Genomic_DNA"/>
</dbReference>
<reference evidence="1" key="1">
    <citation type="submission" date="2020-07" db="EMBL/GenBank/DDBJ databases">
        <title>Multicomponent nature underlies the extraordinary mechanical properties of spider dragline silk.</title>
        <authorList>
            <person name="Kono N."/>
            <person name="Nakamura H."/>
            <person name="Mori M."/>
            <person name="Yoshida Y."/>
            <person name="Ohtoshi R."/>
            <person name="Malay A.D."/>
            <person name="Moran D.A.P."/>
            <person name="Tomita M."/>
            <person name="Numata K."/>
            <person name="Arakawa K."/>
        </authorList>
    </citation>
    <scope>NUCLEOTIDE SEQUENCE</scope>
</reference>
<sequence>MEFFDNPNVPSLRQMAMTNLAITVCRDPKILDFVKSNGCSSFIFPSKVIHLYLKVKNPAKETWIWKDLVAKVNIPSEKSVREKETCEIDWEIKKNILPFARWEKLVIERTSSLPNPLQHELLDVARIVSIELDKWIKHHSPIWPNFSEIARNFQYEFQWNSFGKIDRERTTMKLITNERIDIIGRYILASIYGITDKIPNQEKVPYEVVRMYQGESCHYGALQICVAMEFFDNSYVPSLRQMAMTRVAITVCRDPEIIDFVKINGCSSFIFPSKVIHKYLKVKNPAKETWKWKDLTLKIYFPPVISVPGVETDVIDWEVKKNILPFARWEKLVEEKAPSLPKPLQRELLNVARIVSIEVDKWNEHHFPIWRNFSEIARNFQHEFQWNSFGKIDRERTTMKLITNERIDIIDRYILASIYGLTHKIPNQEKVPYEIVRMYRRRQLPLFMSSALIKTNRFRQKNVFSTSGYEQKLLFLKNVLGKECLKYEDFVFYVSSLQDYEREELFKCCAFKILRLYFLEWPLQCMFLNAAEQLLPYITEFDFRDTLKFIIYGRIMLGWKDFNYIDLLKGFWSLSPSKLKEYTKSHSIYKTLMRIINFPDDENFPSEILFKNSFYKYGLKFTYSGINYCLYRNKVSDINSFLFEFLKPTSKRQFVTTTRILTRIL</sequence>
<protein>
    <submittedName>
        <fullName evidence="1">Uncharacterized protein</fullName>
    </submittedName>
</protein>
<evidence type="ECO:0000313" key="1">
    <source>
        <dbReference type="EMBL" id="GFR01149.1"/>
    </source>
</evidence>
<name>A0A8X6LBN6_TRICU</name>
<organism evidence="1 2">
    <name type="scientific">Trichonephila clavata</name>
    <name type="common">Joro spider</name>
    <name type="synonym">Nephila clavata</name>
    <dbReference type="NCBI Taxonomy" id="2740835"/>
    <lineage>
        <taxon>Eukaryota</taxon>
        <taxon>Metazoa</taxon>
        <taxon>Ecdysozoa</taxon>
        <taxon>Arthropoda</taxon>
        <taxon>Chelicerata</taxon>
        <taxon>Arachnida</taxon>
        <taxon>Araneae</taxon>
        <taxon>Araneomorphae</taxon>
        <taxon>Entelegynae</taxon>
        <taxon>Araneoidea</taxon>
        <taxon>Nephilidae</taxon>
        <taxon>Trichonephila</taxon>
    </lineage>
</organism>
<accession>A0A8X6LBN6</accession>
<gene>
    <name evidence="1" type="primary">NCL1_40015</name>
    <name evidence="1" type="ORF">TNCT_238151</name>
</gene>
<evidence type="ECO:0000313" key="2">
    <source>
        <dbReference type="Proteomes" id="UP000887116"/>
    </source>
</evidence>
<comment type="caution">
    <text evidence="1">The sequence shown here is derived from an EMBL/GenBank/DDBJ whole genome shotgun (WGS) entry which is preliminary data.</text>
</comment>